<dbReference type="PANTHER" id="PTHR12243:SF67">
    <property type="entry name" value="COREPRESSOR OF PANGOLIN, ISOFORM A-RELATED"/>
    <property type="match status" value="1"/>
</dbReference>
<feature type="non-terminal residue" evidence="5">
    <location>
        <position position="278"/>
    </location>
</feature>
<evidence type="ECO:0000256" key="2">
    <source>
        <dbReference type="SAM" id="MobiDB-lite"/>
    </source>
</evidence>
<reference evidence="5" key="2">
    <citation type="submission" date="2014-07" db="EMBL/GenBank/DDBJ databases">
        <authorList>
            <person name="Hull J."/>
        </authorList>
    </citation>
    <scope>NUCLEOTIDE SEQUENCE</scope>
</reference>
<keyword evidence="5" id="KW-0687">Ribonucleoprotein</keyword>
<evidence type="ECO:0000259" key="4">
    <source>
        <dbReference type="PROSITE" id="PS51031"/>
    </source>
</evidence>
<evidence type="ECO:0000256" key="1">
    <source>
        <dbReference type="PROSITE-ProRule" id="PRU00371"/>
    </source>
</evidence>
<dbReference type="InterPro" id="IPR004210">
    <property type="entry name" value="BESS_motif"/>
</dbReference>
<feature type="compositionally biased region" description="Polar residues" evidence="2">
    <location>
        <begin position="238"/>
        <end position="252"/>
    </location>
</feature>
<dbReference type="Pfam" id="PF02944">
    <property type="entry name" value="BESS"/>
    <property type="match status" value="1"/>
</dbReference>
<feature type="region of interest" description="Disordered" evidence="2">
    <location>
        <begin position="238"/>
        <end position="278"/>
    </location>
</feature>
<evidence type="ECO:0000259" key="3">
    <source>
        <dbReference type="PROSITE" id="PS51029"/>
    </source>
</evidence>
<dbReference type="EMBL" id="GBHO01035202">
    <property type="protein sequence ID" value="JAG08402.1"/>
    <property type="molecule type" value="Transcribed_RNA"/>
</dbReference>
<dbReference type="PANTHER" id="PTHR12243">
    <property type="entry name" value="MADF DOMAIN TRANSCRIPTION FACTOR"/>
    <property type="match status" value="1"/>
</dbReference>
<name>A0A0A9WIZ1_LYGHE</name>
<dbReference type="Pfam" id="PF10545">
    <property type="entry name" value="MADF_DNA_bdg"/>
    <property type="match status" value="1"/>
</dbReference>
<dbReference type="GO" id="GO:1990904">
    <property type="term" value="C:ribonucleoprotein complex"/>
    <property type="evidence" value="ECO:0007669"/>
    <property type="project" value="UniProtKB-KW"/>
</dbReference>
<dbReference type="PROSITE" id="PS51031">
    <property type="entry name" value="BESS"/>
    <property type="match status" value="1"/>
</dbReference>
<evidence type="ECO:0000313" key="5">
    <source>
        <dbReference type="EMBL" id="JAG08402.1"/>
    </source>
</evidence>
<reference evidence="5" key="1">
    <citation type="journal article" date="2014" name="PLoS ONE">
        <title>Transcriptome-Based Identification of ABC Transporters in the Western Tarnished Plant Bug Lygus hesperus.</title>
        <authorList>
            <person name="Hull J.J."/>
            <person name="Chaney K."/>
            <person name="Geib S.M."/>
            <person name="Fabrick J.A."/>
            <person name="Brent C.S."/>
            <person name="Walsh D."/>
            <person name="Lavine L.C."/>
        </authorList>
    </citation>
    <scope>NUCLEOTIDE SEQUENCE</scope>
</reference>
<feature type="non-terminal residue" evidence="5">
    <location>
        <position position="1"/>
    </location>
</feature>
<dbReference type="GO" id="GO:0005634">
    <property type="term" value="C:nucleus"/>
    <property type="evidence" value="ECO:0007669"/>
    <property type="project" value="UniProtKB-SubCell"/>
</dbReference>
<comment type="subcellular location">
    <subcellularLocation>
        <location evidence="1">Nucleus</location>
    </subcellularLocation>
</comment>
<gene>
    <name evidence="5" type="primary">PRPF3_2</name>
    <name evidence="5" type="ORF">CM83_27145</name>
</gene>
<feature type="domain" description="BESS" evidence="4">
    <location>
        <begin position="202"/>
        <end position="241"/>
    </location>
</feature>
<feature type="domain" description="MADF" evidence="3">
    <location>
        <begin position="21"/>
        <end position="124"/>
    </location>
</feature>
<feature type="compositionally biased region" description="Basic and acidic residues" evidence="2">
    <location>
        <begin position="149"/>
        <end position="165"/>
    </location>
</feature>
<organism evidence="5">
    <name type="scientific">Lygus hesperus</name>
    <name type="common">Western plant bug</name>
    <dbReference type="NCBI Taxonomy" id="30085"/>
    <lineage>
        <taxon>Eukaryota</taxon>
        <taxon>Metazoa</taxon>
        <taxon>Ecdysozoa</taxon>
        <taxon>Arthropoda</taxon>
        <taxon>Hexapoda</taxon>
        <taxon>Insecta</taxon>
        <taxon>Pterygota</taxon>
        <taxon>Neoptera</taxon>
        <taxon>Paraneoptera</taxon>
        <taxon>Hemiptera</taxon>
        <taxon>Heteroptera</taxon>
        <taxon>Panheteroptera</taxon>
        <taxon>Cimicomorpha</taxon>
        <taxon>Miridae</taxon>
        <taxon>Mirini</taxon>
        <taxon>Lygus</taxon>
    </lineage>
</organism>
<feature type="region of interest" description="Disordered" evidence="2">
    <location>
        <begin position="127"/>
        <end position="183"/>
    </location>
</feature>
<accession>A0A0A9WIZ1</accession>
<feature type="compositionally biased region" description="Basic and acidic residues" evidence="2">
    <location>
        <begin position="127"/>
        <end position="140"/>
    </location>
</feature>
<dbReference type="InterPro" id="IPR006578">
    <property type="entry name" value="MADF-dom"/>
</dbReference>
<dbReference type="InterPro" id="IPR039353">
    <property type="entry name" value="TF_Adf1"/>
</dbReference>
<proteinExistence type="predicted"/>
<dbReference type="AlphaFoldDB" id="A0A0A9WIZ1"/>
<dbReference type="GO" id="GO:0003677">
    <property type="term" value="F:DNA binding"/>
    <property type="evidence" value="ECO:0007669"/>
    <property type="project" value="InterPro"/>
</dbReference>
<keyword evidence="1" id="KW-0539">Nucleus</keyword>
<dbReference type="SMART" id="SM00595">
    <property type="entry name" value="MADF"/>
    <property type="match status" value="1"/>
</dbReference>
<dbReference type="PROSITE" id="PS51029">
    <property type="entry name" value="MADF"/>
    <property type="match status" value="1"/>
</dbReference>
<sequence length="278" mass="32392">ERAPQVLSIFFLLKMEFSVESMILSVERRPELWDTSSESYKDRDKKREGWTQVCCEVFSGFEEKATADQLNCEKAVNTKWRTVRDGYVKWKKKEQEGFRSGKAAKRTHPYIYAERLRFLDKVIQMRETDETSESGKRESSEVLGDDSEQQERKNPGDGQRVPREVHSRKKQDSRRKTNIDAQFEDNLTNASALMSRRDALEDDDHLSFFKSLLPTVKQLNPSQLFDFRIQTMQNLQRILFSDPSQSQSTHSPENVHPQPRTDPHTGDVSEEGPGRYPR</sequence>
<protein>
    <submittedName>
        <fullName evidence="5">U4/U6 small nuclear ribonucleoprotein Prp3</fullName>
    </submittedName>
</protein>